<organism evidence="1 2">
    <name type="scientific">Polyporus arcularius HHB13444</name>
    <dbReference type="NCBI Taxonomy" id="1314778"/>
    <lineage>
        <taxon>Eukaryota</taxon>
        <taxon>Fungi</taxon>
        <taxon>Dikarya</taxon>
        <taxon>Basidiomycota</taxon>
        <taxon>Agaricomycotina</taxon>
        <taxon>Agaricomycetes</taxon>
        <taxon>Polyporales</taxon>
        <taxon>Polyporaceae</taxon>
        <taxon>Polyporus</taxon>
    </lineage>
</organism>
<dbReference type="Proteomes" id="UP000308197">
    <property type="component" value="Unassembled WGS sequence"/>
</dbReference>
<reference evidence="1 2" key="1">
    <citation type="journal article" date="2019" name="Nat. Ecol. Evol.">
        <title>Megaphylogeny resolves global patterns of mushroom evolution.</title>
        <authorList>
            <person name="Varga T."/>
            <person name="Krizsan K."/>
            <person name="Foldi C."/>
            <person name="Dima B."/>
            <person name="Sanchez-Garcia M."/>
            <person name="Sanchez-Ramirez S."/>
            <person name="Szollosi G.J."/>
            <person name="Szarkandi J.G."/>
            <person name="Papp V."/>
            <person name="Albert L."/>
            <person name="Andreopoulos W."/>
            <person name="Angelini C."/>
            <person name="Antonin V."/>
            <person name="Barry K.W."/>
            <person name="Bougher N.L."/>
            <person name="Buchanan P."/>
            <person name="Buyck B."/>
            <person name="Bense V."/>
            <person name="Catcheside P."/>
            <person name="Chovatia M."/>
            <person name="Cooper J."/>
            <person name="Damon W."/>
            <person name="Desjardin D."/>
            <person name="Finy P."/>
            <person name="Geml J."/>
            <person name="Haridas S."/>
            <person name="Hughes K."/>
            <person name="Justo A."/>
            <person name="Karasinski D."/>
            <person name="Kautmanova I."/>
            <person name="Kiss B."/>
            <person name="Kocsube S."/>
            <person name="Kotiranta H."/>
            <person name="LaButti K.M."/>
            <person name="Lechner B.E."/>
            <person name="Liimatainen K."/>
            <person name="Lipzen A."/>
            <person name="Lukacs Z."/>
            <person name="Mihaltcheva S."/>
            <person name="Morgado L.N."/>
            <person name="Niskanen T."/>
            <person name="Noordeloos M.E."/>
            <person name="Ohm R.A."/>
            <person name="Ortiz-Santana B."/>
            <person name="Ovrebo C."/>
            <person name="Racz N."/>
            <person name="Riley R."/>
            <person name="Savchenko A."/>
            <person name="Shiryaev A."/>
            <person name="Soop K."/>
            <person name="Spirin V."/>
            <person name="Szebenyi C."/>
            <person name="Tomsovsky M."/>
            <person name="Tulloss R.E."/>
            <person name="Uehling J."/>
            <person name="Grigoriev I.V."/>
            <person name="Vagvolgyi C."/>
            <person name="Papp T."/>
            <person name="Martin F.M."/>
            <person name="Miettinen O."/>
            <person name="Hibbett D.S."/>
            <person name="Nagy L.G."/>
        </authorList>
    </citation>
    <scope>NUCLEOTIDE SEQUENCE [LARGE SCALE GENOMIC DNA]</scope>
    <source>
        <strain evidence="1 2">HHB13444</strain>
    </source>
</reference>
<dbReference type="InParanoid" id="A0A5C3P9V4"/>
<dbReference type="AlphaFoldDB" id="A0A5C3P9V4"/>
<protein>
    <submittedName>
        <fullName evidence="1">Uncharacterized protein</fullName>
    </submittedName>
</protein>
<sequence>MGHPGIGKTVFLLQVLLHRLEHKLPTAIHLSGKYLVVFNNEGATVRDASDIIELATGYWALSESNDSIEKPCDAFRRTAARLIHASCPKADKWRGWTKQRTASIIVTDLPRPLQIGVIVKELGLNVTEANRYLSQWGSCTRTILDLLSLPFASRTPLERQYVQEAQAAAEVICAHPLAYAYPETLMAPSVGFA</sequence>
<gene>
    <name evidence="1" type="ORF">K466DRAFT_664797</name>
</gene>
<accession>A0A5C3P9V4</accession>
<evidence type="ECO:0000313" key="1">
    <source>
        <dbReference type="EMBL" id="TFK84990.1"/>
    </source>
</evidence>
<evidence type="ECO:0000313" key="2">
    <source>
        <dbReference type="Proteomes" id="UP000308197"/>
    </source>
</evidence>
<proteinExistence type="predicted"/>
<name>A0A5C3P9V4_9APHY</name>
<dbReference type="EMBL" id="ML211281">
    <property type="protein sequence ID" value="TFK84990.1"/>
    <property type="molecule type" value="Genomic_DNA"/>
</dbReference>
<keyword evidence="2" id="KW-1185">Reference proteome</keyword>